<dbReference type="PRINTS" id="PR00111">
    <property type="entry name" value="ABHYDROLASE"/>
</dbReference>
<dbReference type="PANTHER" id="PTHR43433:SF5">
    <property type="entry name" value="AB HYDROLASE-1 DOMAIN-CONTAINING PROTEIN"/>
    <property type="match status" value="1"/>
</dbReference>
<dbReference type="AlphaFoldDB" id="A0A1B8PM22"/>
<evidence type="ECO:0000313" key="3">
    <source>
        <dbReference type="Proteomes" id="UP000092671"/>
    </source>
</evidence>
<gene>
    <name evidence="2" type="ORF">A9Z60_00465</name>
</gene>
<dbReference type="RefSeq" id="WP_066890631.1">
    <property type="nucleotide sequence ID" value="NZ_LZDN01000001.1"/>
</dbReference>
<reference evidence="2 3" key="1">
    <citation type="submission" date="2016-06" db="EMBL/GenBank/DDBJ databases">
        <title>Draft genome of Moraxella nonliquefaciens CCUG 60284.</title>
        <authorList>
            <person name="Salva-Serra F."/>
            <person name="Engstrom-Jakobsson H."/>
            <person name="Thorell K."/>
            <person name="Gonzales-Siles L."/>
            <person name="Karlsson R."/>
            <person name="Boulund F."/>
            <person name="Engstrand L."/>
            <person name="Kristiansson E."/>
            <person name="Moore E."/>
        </authorList>
    </citation>
    <scope>NUCLEOTIDE SEQUENCE [LARGE SCALE GENOMIC DNA]</scope>
    <source>
        <strain evidence="2 3">CCUG 60284</strain>
    </source>
</reference>
<dbReference type="EMBL" id="LZDN01000001">
    <property type="protein sequence ID" value="OBX52197.1"/>
    <property type="molecule type" value="Genomic_DNA"/>
</dbReference>
<evidence type="ECO:0000313" key="2">
    <source>
        <dbReference type="EMBL" id="OBX52197.1"/>
    </source>
</evidence>
<dbReference type="SUPFAM" id="SSF53474">
    <property type="entry name" value="alpha/beta-Hydrolases"/>
    <property type="match status" value="1"/>
</dbReference>
<proteinExistence type="predicted"/>
<name>A0A1B8PM22_MORNO</name>
<evidence type="ECO:0000259" key="1">
    <source>
        <dbReference type="Pfam" id="PF00561"/>
    </source>
</evidence>
<dbReference type="InterPro" id="IPR029058">
    <property type="entry name" value="AB_hydrolase_fold"/>
</dbReference>
<dbReference type="Gene3D" id="3.40.50.1820">
    <property type="entry name" value="alpha/beta hydrolase"/>
    <property type="match status" value="1"/>
</dbReference>
<dbReference type="InterPro" id="IPR000073">
    <property type="entry name" value="AB_hydrolase_1"/>
</dbReference>
<dbReference type="OrthoDB" id="9798888at2"/>
<dbReference type="InterPro" id="IPR050471">
    <property type="entry name" value="AB_hydrolase"/>
</dbReference>
<dbReference type="GO" id="GO:0046503">
    <property type="term" value="P:glycerolipid catabolic process"/>
    <property type="evidence" value="ECO:0007669"/>
    <property type="project" value="TreeGrafter"/>
</dbReference>
<comment type="caution">
    <text evidence="2">The sequence shown here is derived from an EMBL/GenBank/DDBJ whole genome shotgun (WGS) entry which is preliminary data.</text>
</comment>
<dbReference type="GO" id="GO:0004806">
    <property type="term" value="F:triacylglycerol lipase activity"/>
    <property type="evidence" value="ECO:0007669"/>
    <property type="project" value="TreeGrafter"/>
</dbReference>
<organism evidence="2 3">
    <name type="scientific">Moraxella nonliquefaciens</name>
    <dbReference type="NCBI Taxonomy" id="478"/>
    <lineage>
        <taxon>Bacteria</taxon>
        <taxon>Pseudomonadati</taxon>
        <taxon>Pseudomonadota</taxon>
        <taxon>Gammaproteobacteria</taxon>
        <taxon>Moraxellales</taxon>
        <taxon>Moraxellaceae</taxon>
        <taxon>Moraxella</taxon>
    </lineage>
</organism>
<feature type="domain" description="AB hydrolase-1" evidence="1">
    <location>
        <begin position="56"/>
        <end position="313"/>
    </location>
</feature>
<dbReference type="Proteomes" id="UP000092671">
    <property type="component" value="Unassembled WGS sequence"/>
</dbReference>
<dbReference type="Pfam" id="PF00561">
    <property type="entry name" value="Abhydrolase_1"/>
    <property type="match status" value="1"/>
</dbReference>
<sequence>MTHLSASINQAPPPDWDRFNQNWQASDLSPHFYQSMVNVGRGITLCVEAGGNPDNPPLLFITGFGSQMLFWSDAFLKRFMDAGFFVIRFDNRDTGLSTKIKHLTKLPHTNILKMIVKNQIGLSNAREKVAYTLPDMADDVAGLIDAMNLGKTHLVGASMGGMIAQIVCAKYPHHTHKLTLLFSSTNHPFLLPPKPKEFSTFFKKAQSNSERDMLRHAVWFMTAVGSPGHLDIKGTRHIASVRYHRCHHPLGMAQQMNAILATGSIFKYTRQIIAPTLIIHGNKDGLLHQSHGKHIAKIIPNSQFVGVDGMAHDLPVYYQPYLASLIIRHLSSQG</sequence>
<protein>
    <submittedName>
        <fullName evidence="2">Hydrolase</fullName>
    </submittedName>
</protein>
<keyword evidence="2" id="KW-0378">Hydrolase</keyword>
<accession>A0A1B8PM22</accession>
<dbReference type="PANTHER" id="PTHR43433">
    <property type="entry name" value="HYDROLASE, ALPHA/BETA FOLD FAMILY PROTEIN"/>
    <property type="match status" value="1"/>
</dbReference>